<dbReference type="Gene3D" id="2.60.120.10">
    <property type="entry name" value="Jelly Rolls"/>
    <property type="match status" value="1"/>
</dbReference>
<dbReference type="InterPro" id="IPR014710">
    <property type="entry name" value="RmlC-like_jellyroll"/>
</dbReference>
<dbReference type="EMBL" id="JAKKPZ010000009">
    <property type="protein sequence ID" value="KAI1717429.1"/>
    <property type="molecule type" value="Genomic_DNA"/>
</dbReference>
<evidence type="ECO:0000313" key="1">
    <source>
        <dbReference type="EMBL" id="KAI1717429.1"/>
    </source>
</evidence>
<dbReference type="GO" id="GO:0006555">
    <property type="term" value="P:methionine metabolic process"/>
    <property type="evidence" value="ECO:0007669"/>
    <property type="project" value="TreeGrafter"/>
</dbReference>
<keyword evidence="2" id="KW-1185">Reference proteome</keyword>
<dbReference type="AlphaFoldDB" id="A0AAD4N8U6"/>
<name>A0AAD4N8U6_9BILA</name>
<gene>
    <name evidence="1" type="ORF">DdX_07176</name>
</gene>
<evidence type="ECO:0000313" key="2">
    <source>
        <dbReference type="Proteomes" id="UP001201812"/>
    </source>
</evidence>
<comment type="caution">
    <text evidence="1">The sequence shown here is derived from an EMBL/GenBank/DDBJ whole genome shotgun (WGS) entry which is preliminary data.</text>
</comment>
<dbReference type="CDD" id="cd02232">
    <property type="entry name" value="cupin_ARD"/>
    <property type="match status" value="1"/>
</dbReference>
<organism evidence="1 2">
    <name type="scientific">Ditylenchus destructor</name>
    <dbReference type="NCBI Taxonomy" id="166010"/>
    <lineage>
        <taxon>Eukaryota</taxon>
        <taxon>Metazoa</taxon>
        <taxon>Ecdysozoa</taxon>
        <taxon>Nematoda</taxon>
        <taxon>Chromadorea</taxon>
        <taxon>Rhabditida</taxon>
        <taxon>Tylenchina</taxon>
        <taxon>Tylenchomorpha</taxon>
        <taxon>Sphaerularioidea</taxon>
        <taxon>Anguinidae</taxon>
        <taxon>Anguininae</taxon>
        <taxon>Ditylenchus</taxon>
    </lineage>
</organism>
<dbReference type="PANTHER" id="PTHR23418:SF1">
    <property type="entry name" value="INACTIVE ACIREDUCTONE DIOXYGENASE 2-RELATED"/>
    <property type="match status" value="1"/>
</dbReference>
<sequence length="157" mass="18473">MVQIWCMETYPCGDPRLPHHCFPPKTLNPDELTKKTGTLYYKLDMDDQVALGRRIAVLKLERNFKREDTYTLDSQSTIDFEDKLQELFEETESTEDQARMILEGSAYYDVEATDGSWIRIMCEDGDLIVIPAGRTYRMTTTNKNFVKMRRFYKDDEN</sequence>
<reference evidence="1" key="1">
    <citation type="submission" date="2022-01" db="EMBL/GenBank/DDBJ databases">
        <title>Genome Sequence Resource for Two Populations of Ditylenchus destructor, the Migratory Endoparasitic Phytonematode.</title>
        <authorList>
            <person name="Zhang H."/>
            <person name="Lin R."/>
            <person name="Xie B."/>
        </authorList>
    </citation>
    <scope>NUCLEOTIDE SEQUENCE</scope>
    <source>
        <strain evidence="1">BazhouSP</strain>
    </source>
</reference>
<dbReference type="PANTHER" id="PTHR23418">
    <property type="entry name" value="ACIREDUCTONE DIOXYGENASE"/>
    <property type="match status" value="1"/>
</dbReference>
<proteinExistence type="predicted"/>
<dbReference type="Pfam" id="PF03079">
    <property type="entry name" value="ARD"/>
    <property type="match status" value="1"/>
</dbReference>
<dbReference type="Proteomes" id="UP001201812">
    <property type="component" value="Unassembled WGS sequence"/>
</dbReference>
<dbReference type="InterPro" id="IPR004313">
    <property type="entry name" value="ARD"/>
</dbReference>
<dbReference type="InterPro" id="IPR011051">
    <property type="entry name" value="RmlC_Cupin_sf"/>
</dbReference>
<accession>A0AAD4N8U6</accession>
<dbReference type="SUPFAM" id="SSF51182">
    <property type="entry name" value="RmlC-like cupins"/>
    <property type="match status" value="1"/>
</dbReference>
<protein>
    <submittedName>
        <fullName evidence="1">ARD/ARD' family domain-containing protein</fullName>
    </submittedName>
</protein>
<dbReference type="GO" id="GO:0010309">
    <property type="term" value="F:acireductone dioxygenase [iron(II)-requiring] activity"/>
    <property type="evidence" value="ECO:0007669"/>
    <property type="project" value="InterPro"/>
</dbReference>